<sequence>MLKKLMSFGVLLGILLFSMNTAHASSNTYHSTYSLKGSMSSRMVYVTSTPTFMVTTTPTLGAKGSGLILSLHKRTATSDVEVDRKTVSSQGKETTVFFKKGSGAGNYYFVFKNSSGKQMKGAVDISYNW</sequence>
<feature type="chain" id="PRO_5003713254" evidence="1">
    <location>
        <begin position="25"/>
        <end position="129"/>
    </location>
</feature>
<evidence type="ECO:0000313" key="2">
    <source>
        <dbReference type="EMBL" id="EIT86052.1"/>
    </source>
</evidence>
<organism evidence="2 3">
    <name type="scientific">Fictibacillus macauensis ZFHKF-1</name>
    <dbReference type="NCBI Taxonomy" id="1196324"/>
    <lineage>
        <taxon>Bacteria</taxon>
        <taxon>Bacillati</taxon>
        <taxon>Bacillota</taxon>
        <taxon>Bacilli</taxon>
        <taxon>Bacillales</taxon>
        <taxon>Fictibacillaceae</taxon>
        <taxon>Fictibacillus</taxon>
    </lineage>
</organism>
<feature type="signal peptide" evidence="1">
    <location>
        <begin position="1"/>
        <end position="24"/>
    </location>
</feature>
<dbReference type="PATRIC" id="fig|1196324.3.peg.1437"/>
<proteinExistence type="predicted"/>
<comment type="caution">
    <text evidence="2">The sequence shown here is derived from an EMBL/GenBank/DDBJ whole genome shotgun (WGS) entry which is preliminary data.</text>
</comment>
<dbReference type="EMBL" id="AKKV01000023">
    <property type="protein sequence ID" value="EIT86052.1"/>
    <property type="molecule type" value="Genomic_DNA"/>
</dbReference>
<dbReference type="RefSeq" id="WP_007201501.1">
    <property type="nucleotide sequence ID" value="NZ_AKKV01000023.1"/>
</dbReference>
<dbReference type="AlphaFoldDB" id="I8AJT4"/>
<protein>
    <submittedName>
        <fullName evidence="2">Uncharacterized protein</fullName>
    </submittedName>
</protein>
<keyword evidence="3" id="KW-1185">Reference proteome</keyword>
<dbReference type="STRING" id="1196324.A374_07021"/>
<keyword evidence="1" id="KW-0732">Signal</keyword>
<gene>
    <name evidence="2" type="ORF">A374_07021</name>
</gene>
<dbReference type="Proteomes" id="UP000004080">
    <property type="component" value="Unassembled WGS sequence"/>
</dbReference>
<evidence type="ECO:0000313" key="3">
    <source>
        <dbReference type="Proteomes" id="UP000004080"/>
    </source>
</evidence>
<name>I8AJT4_9BACL</name>
<evidence type="ECO:0000256" key="1">
    <source>
        <dbReference type="SAM" id="SignalP"/>
    </source>
</evidence>
<accession>I8AJT4</accession>
<reference evidence="2 3" key="1">
    <citation type="journal article" date="2012" name="J. Bacteriol.">
        <title>Genome of Bacillus macauensis ZFHKF-1, a Long-Chain-Forming Bacterium.</title>
        <authorList>
            <person name="Cai L."/>
            <person name="Zhang T."/>
        </authorList>
    </citation>
    <scope>NUCLEOTIDE SEQUENCE [LARGE SCALE GENOMIC DNA]</scope>
    <source>
        <strain evidence="2 3">ZFHKF-1</strain>
    </source>
</reference>